<evidence type="ECO:0008006" key="4">
    <source>
        <dbReference type="Google" id="ProtNLM"/>
    </source>
</evidence>
<dbReference type="EMBL" id="CAUYUJ010020304">
    <property type="protein sequence ID" value="CAK0897271.1"/>
    <property type="molecule type" value="Genomic_DNA"/>
</dbReference>
<dbReference type="Proteomes" id="UP001189429">
    <property type="component" value="Unassembled WGS sequence"/>
</dbReference>
<feature type="region of interest" description="Disordered" evidence="1">
    <location>
        <begin position="231"/>
        <end position="272"/>
    </location>
</feature>
<protein>
    <recommendedName>
        <fullName evidence="4">Primosomal protein</fullName>
    </recommendedName>
</protein>
<reference evidence="2" key="1">
    <citation type="submission" date="2023-10" db="EMBL/GenBank/DDBJ databases">
        <authorList>
            <person name="Chen Y."/>
            <person name="Shah S."/>
            <person name="Dougan E. K."/>
            <person name="Thang M."/>
            <person name="Chan C."/>
        </authorList>
    </citation>
    <scope>NUCLEOTIDE SEQUENCE [LARGE SCALE GENOMIC DNA]</scope>
</reference>
<sequence>MAVTQGDLLVLMSRSGFANRLLGELLGDWRSRLSLCKTILGPTGDAELKVDDLDTFFAIEAQAMLKARALLGIDADGSASEAEGQDPEEQITLLEARALLGIDADDSASEAEEQDPAEEDDDLFAAKLAEARALLGIDADDSASEAEGQDDDVDADAAYEAALAEARALFELDDDLFAAKLTDDEPREVAVENGDGAQKVPVRVAWADLEDSPSEYDEEWEQVHARDWAKVATTSHLPAAKAADPPEQSRRAATRRTQRPRRRRRAAAQPAS</sequence>
<accession>A0ABN9XCG3</accession>
<gene>
    <name evidence="2" type="ORF">PCOR1329_LOCUS75506</name>
</gene>
<evidence type="ECO:0000313" key="2">
    <source>
        <dbReference type="EMBL" id="CAK0897271.1"/>
    </source>
</evidence>
<comment type="caution">
    <text evidence="2">The sequence shown here is derived from an EMBL/GenBank/DDBJ whole genome shotgun (WGS) entry which is preliminary data.</text>
</comment>
<proteinExistence type="predicted"/>
<evidence type="ECO:0000256" key="1">
    <source>
        <dbReference type="SAM" id="MobiDB-lite"/>
    </source>
</evidence>
<evidence type="ECO:0000313" key="3">
    <source>
        <dbReference type="Proteomes" id="UP001189429"/>
    </source>
</evidence>
<feature type="compositionally biased region" description="Basic residues" evidence="1">
    <location>
        <begin position="252"/>
        <end position="266"/>
    </location>
</feature>
<organism evidence="2 3">
    <name type="scientific">Prorocentrum cordatum</name>
    <dbReference type="NCBI Taxonomy" id="2364126"/>
    <lineage>
        <taxon>Eukaryota</taxon>
        <taxon>Sar</taxon>
        <taxon>Alveolata</taxon>
        <taxon>Dinophyceae</taxon>
        <taxon>Prorocentrales</taxon>
        <taxon>Prorocentraceae</taxon>
        <taxon>Prorocentrum</taxon>
    </lineage>
</organism>
<name>A0ABN9XCG3_9DINO</name>
<keyword evidence="3" id="KW-1185">Reference proteome</keyword>